<feature type="compositionally biased region" description="Low complexity" evidence="1">
    <location>
        <begin position="159"/>
        <end position="179"/>
    </location>
</feature>
<organism evidence="2 5">
    <name type="scientific">Odocoileus virginianus</name>
    <name type="common">White-tailed deer</name>
    <dbReference type="NCBI Taxonomy" id="9874"/>
    <lineage>
        <taxon>Eukaryota</taxon>
        <taxon>Metazoa</taxon>
        <taxon>Chordata</taxon>
        <taxon>Craniata</taxon>
        <taxon>Vertebrata</taxon>
        <taxon>Euteleostomi</taxon>
        <taxon>Mammalia</taxon>
        <taxon>Eutheria</taxon>
        <taxon>Laurasiatheria</taxon>
        <taxon>Artiodactyla</taxon>
        <taxon>Ruminantia</taxon>
        <taxon>Pecora</taxon>
        <taxon>Cervidae</taxon>
        <taxon>Odocoileinae</taxon>
        <taxon>Odocoileus</taxon>
    </lineage>
</organism>
<reference evidence="3 4" key="2">
    <citation type="submission" date="2025-05" db="UniProtKB">
        <authorList>
            <consortium name="RefSeq"/>
        </authorList>
    </citation>
    <scope>IDENTIFICATION</scope>
    <source>
        <tissue evidence="3 4">Tongue muscle</tissue>
    </source>
</reference>
<dbReference type="RefSeq" id="XP_070322122.1">
    <property type="nucleotide sequence ID" value="XM_070466021.1"/>
</dbReference>
<feature type="compositionally biased region" description="Gly residues" evidence="1">
    <location>
        <begin position="180"/>
        <end position="189"/>
    </location>
</feature>
<proteinExistence type="predicted"/>
<name>A0ABM4I2U0_ODOVR</name>
<gene>
    <name evidence="3 4 5" type="primary">LOC139034712</name>
</gene>
<feature type="compositionally biased region" description="Low complexity" evidence="1">
    <location>
        <begin position="190"/>
        <end position="202"/>
    </location>
</feature>
<evidence type="ECO:0000313" key="5">
    <source>
        <dbReference type="RefSeq" id="XP_070322124.1"/>
    </source>
</evidence>
<feature type="region of interest" description="Disordered" evidence="1">
    <location>
        <begin position="1"/>
        <end position="58"/>
    </location>
</feature>
<evidence type="ECO:0000313" key="4">
    <source>
        <dbReference type="RefSeq" id="XP_070322123.1"/>
    </source>
</evidence>
<dbReference type="GeneID" id="139034712"/>
<feature type="compositionally biased region" description="Low complexity" evidence="1">
    <location>
        <begin position="31"/>
        <end position="43"/>
    </location>
</feature>
<accession>A0ABM4I2U0</accession>
<evidence type="ECO:0000256" key="1">
    <source>
        <dbReference type="SAM" id="MobiDB-lite"/>
    </source>
</evidence>
<sequence length="246" mass="25014">MKKGSGGRITSLTLERKGGWERGREREGWLGDASGNAAAPAAARIRRDDRGGPANWKAAESRVNQSRAVAAALPLIAPGAAAGGGWIQRPWRRRRQLPSDPRQRLLDCSPYAGDMGTRQPLPSPGAPSPVQGTSAAALPPLASAQSRSGSVRALPPARSPVSGCGVGSSSLPSFLPLSLGPGGGGGGGSSSSSTSPHSPGSGAALCEECRLRSRLALPHTPSPLLLVLRLLPPPPSLTPPSARPPA</sequence>
<reference evidence="2" key="1">
    <citation type="journal article" date="2022" name="J. Hered.">
        <title>A De Novo Chromosome-Level Genome Assembly of the White-Tailed Deer, Odocoileus Virginianus.</title>
        <authorList>
            <person name="London E.W."/>
            <person name="Roca A.L."/>
            <person name="Novakofski J.E."/>
            <person name="Mateus-Pinilla N.E."/>
        </authorList>
    </citation>
    <scope>NUCLEOTIDE SEQUENCE [LARGE SCALE GENOMIC DNA]</scope>
</reference>
<keyword evidence="2" id="KW-1185">Reference proteome</keyword>
<feature type="compositionally biased region" description="Low complexity" evidence="1">
    <location>
        <begin position="134"/>
        <end position="144"/>
    </location>
</feature>
<dbReference type="RefSeq" id="XP_070322123.1">
    <property type="nucleotide sequence ID" value="XM_070466022.1"/>
</dbReference>
<feature type="region of interest" description="Disordered" evidence="1">
    <location>
        <begin position="81"/>
        <end position="203"/>
    </location>
</feature>
<protein>
    <submittedName>
        <fullName evidence="3 4">Uncharacterized protein</fullName>
    </submittedName>
</protein>
<evidence type="ECO:0000313" key="3">
    <source>
        <dbReference type="RefSeq" id="XP_070322122.1"/>
    </source>
</evidence>
<dbReference type="RefSeq" id="XP_070322124.1">
    <property type="nucleotide sequence ID" value="XM_070466023.1"/>
</dbReference>
<feature type="compositionally biased region" description="Basic and acidic residues" evidence="1">
    <location>
        <begin position="14"/>
        <end position="29"/>
    </location>
</feature>
<evidence type="ECO:0000313" key="2">
    <source>
        <dbReference type="Proteomes" id="UP001652640"/>
    </source>
</evidence>
<dbReference type="Proteomes" id="UP001652640">
    <property type="component" value="Chromosome 4"/>
</dbReference>